<feature type="repeat" description="WD" evidence="4">
    <location>
        <begin position="641"/>
        <end position="675"/>
    </location>
</feature>
<dbReference type="PANTHER" id="PTHR19853:SF0">
    <property type="entry name" value="WD REPEAT-CONTAINING PROTEIN 3"/>
    <property type="match status" value="1"/>
</dbReference>
<evidence type="ECO:0000256" key="4">
    <source>
        <dbReference type="PROSITE-ProRule" id="PRU00221"/>
    </source>
</evidence>
<dbReference type="PROSITE" id="PS50082">
    <property type="entry name" value="WD_REPEATS_2"/>
    <property type="match status" value="6"/>
</dbReference>
<dbReference type="GO" id="GO:0034388">
    <property type="term" value="C:Pwp2p-containing subcomplex of 90S preribosome"/>
    <property type="evidence" value="ECO:0007669"/>
    <property type="project" value="TreeGrafter"/>
</dbReference>
<evidence type="ECO:0000256" key="5">
    <source>
        <dbReference type="SAM" id="MobiDB-lite"/>
    </source>
</evidence>
<dbReference type="InterPro" id="IPR001680">
    <property type="entry name" value="WD40_rpt"/>
</dbReference>
<dbReference type="InterPro" id="IPR007148">
    <property type="entry name" value="SSU_processome_Utp12"/>
</dbReference>
<dbReference type="PRINTS" id="PR00320">
    <property type="entry name" value="GPROTEINBRPT"/>
</dbReference>
<feature type="repeat" description="WD" evidence="4">
    <location>
        <begin position="105"/>
        <end position="138"/>
    </location>
</feature>
<evidence type="ECO:0000256" key="3">
    <source>
        <dbReference type="ARBA" id="ARBA00038229"/>
    </source>
</evidence>
<feature type="repeat" description="WD" evidence="4">
    <location>
        <begin position="676"/>
        <end position="708"/>
    </location>
</feature>
<dbReference type="GO" id="GO:0030515">
    <property type="term" value="F:snoRNA binding"/>
    <property type="evidence" value="ECO:0007669"/>
    <property type="project" value="TreeGrafter"/>
</dbReference>
<keyword evidence="1 4" id="KW-0853">WD repeat</keyword>
<evidence type="ECO:0000256" key="1">
    <source>
        <dbReference type="ARBA" id="ARBA00022574"/>
    </source>
</evidence>
<protein>
    <recommendedName>
        <fullName evidence="6">Small-subunit processome Utp12 domain-containing protein</fullName>
    </recommendedName>
</protein>
<dbReference type="PANTHER" id="PTHR19853">
    <property type="entry name" value="WD REPEAT CONTAINING PROTEIN 3 WDR3"/>
    <property type="match status" value="1"/>
</dbReference>
<evidence type="ECO:0000313" key="7">
    <source>
        <dbReference type="EMBL" id="CAL1297726.1"/>
    </source>
</evidence>
<reference evidence="7 8" key="1">
    <citation type="submission" date="2024-04" db="EMBL/GenBank/DDBJ databases">
        <authorList>
            <person name="Rising A."/>
            <person name="Reimegard J."/>
            <person name="Sonavane S."/>
            <person name="Akerstrom W."/>
            <person name="Nylinder S."/>
            <person name="Hedman E."/>
            <person name="Kallberg Y."/>
        </authorList>
    </citation>
    <scope>NUCLEOTIDE SEQUENCE [LARGE SCALE GENOMIC DNA]</scope>
</reference>
<dbReference type="GO" id="GO:0030490">
    <property type="term" value="P:maturation of SSU-rRNA"/>
    <property type="evidence" value="ECO:0007669"/>
    <property type="project" value="TreeGrafter"/>
</dbReference>
<feature type="compositionally biased region" description="Basic residues" evidence="5">
    <location>
        <begin position="320"/>
        <end position="329"/>
    </location>
</feature>
<evidence type="ECO:0000313" key="8">
    <source>
        <dbReference type="Proteomes" id="UP001497382"/>
    </source>
</evidence>
<sequence>MTTKQYLRFSPGQIFGVVASSTASIIPVKQNEGPTLKDNFFAVPACENVYIWNLRTKEKNVVLSGENSIVTCLVADSSQKNIAVGYADGMVRIFSIRDGECIVSFIGHKTAVSCLTFEDGGSNLASGGKDSEIVVWNVIDEAGLFRLKGHKGPISKCIFYQPRNCLISSSKDTYIKFWDLDTQHCFHTLVGCQYEILDMALIKGSRLIVGLNNQRLRAWNIFSDEDASVNTPLPKKLKTDEQELNSDVEQDEGLIGDEDEENSEFRCKTIELNDLPNTENKICAIVVDSTERLMGIHGSTKFLHLFKILKEDEIKKKLRKKKTKEAKRKSAGDEDDSGYDETSPTIEDEFRTLKPIQLTSKIDSFCISVNESDVAMITALLKNNTVVQYELDIKLKQNIAEVKKSISIPGHRSFVRTLNCCSNGYSVLSASDESVKIWRKGLNDEQKCTTTLPCEASLCSLFVPGNKHCIVGTKNGLLNIYDVDKRELVNSIESHDGFVKCICLSPDLRGVTSGGSDKEVKFWELITEDKYSVKQLSLAQRRTLQMPEEVLCLKYSPDGKKLAVALLDSTVQVLFSDSLKLAFSLYGHEFPVTCLDISYDSTLIITGSNDRTIRIWSMEFGSCNRRLKIASEKGLPNDKGITCLQFLPKTHLFFSGSKDHLVRQWDADNFQKIVTLKGHQNEITAMAASPDGTFIVTASKDRSIRTWEKTLEPLVLEEEQEIEAEEREKEIEDLPVIPGEVNKEVALSGMKTPQTIKTVDQLIEALELYKAETRELEKYRSEKKTAPSPLHPLFMAYNVTSPVEYMRKVVLKIKSSELEGTLMHLPFNFVLDFLNIMAEFADRGWETEFCEKCTTFLIRIHFGQISATRNFRSIIEKLQEKLFQQMYNIGEELGFAKVVTSLHQRTIEAREEVSMMSELIKKRKSKKKRIERPVVAFA</sequence>
<keyword evidence="2" id="KW-0677">Repeat</keyword>
<comment type="caution">
    <text evidence="7">The sequence shown here is derived from an EMBL/GenBank/DDBJ whole genome shotgun (WGS) entry which is preliminary data.</text>
</comment>
<dbReference type="SMART" id="SM00320">
    <property type="entry name" value="WD40"/>
    <property type="match status" value="11"/>
</dbReference>
<dbReference type="PROSITE" id="PS00678">
    <property type="entry name" value="WD_REPEATS_1"/>
    <property type="match status" value="3"/>
</dbReference>
<dbReference type="Pfam" id="PF04003">
    <property type="entry name" value="Utp12"/>
    <property type="match status" value="1"/>
</dbReference>
<keyword evidence="8" id="KW-1185">Reference proteome</keyword>
<dbReference type="EMBL" id="CAXIEN010000438">
    <property type="protein sequence ID" value="CAL1297726.1"/>
    <property type="molecule type" value="Genomic_DNA"/>
</dbReference>
<feature type="repeat" description="WD" evidence="4">
    <location>
        <begin position="147"/>
        <end position="188"/>
    </location>
</feature>
<dbReference type="Proteomes" id="UP001497382">
    <property type="component" value="Unassembled WGS sequence"/>
</dbReference>
<dbReference type="InterPro" id="IPR019775">
    <property type="entry name" value="WD40_repeat_CS"/>
</dbReference>
<dbReference type="GO" id="GO:0032040">
    <property type="term" value="C:small-subunit processome"/>
    <property type="evidence" value="ECO:0007669"/>
    <property type="project" value="TreeGrafter"/>
</dbReference>
<proteinExistence type="inferred from homology"/>
<feature type="domain" description="Small-subunit processome Utp12" evidence="6">
    <location>
        <begin position="806"/>
        <end position="894"/>
    </location>
</feature>
<evidence type="ECO:0000259" key="6">
    <source>
        <dbReference type="Pfam" id="PF04003"/>
    </source>
</evidence>
<feature type="region of interest" description="Disordered" evidence="5">
    <location>
        <begin position="320"/>
        <end position="346"/>
    </location>
</feature>
<gene>
    <name evidence="7" type="ORF">LARSCL_LOCUS20474</name>
</gene>
<name>A0AAV2BPN3_9ARAC</name>
<dbReference type="Pfam" id="PF25172">
    <property type="entry name" value="Beta-prop_WDR3_2nd"/>
    <property type="match status" value="1"/>
</dbReference>
<dbReference type="SUPFAM" id="SSF50978">
    <property type="entry name" value="WD40 repeat-like"/>
    <property type="match status" value="2"/>
</dbReference>
<dbReference type="InterPro" id="IPR036322">
    <property type="entry name" value="WD40_repeat_dom_sf"/>
</dbReference>
<comment type="similarity">
    <text evidence="3">Belongs to the WD repeat WDR3/UTP12 family.</text>
</comment>
<evidence type="ECO:0000256" key="2">
    <source>
        <dbReference type="ARBA" id="ARBA00022737"/>
    </source>
</evidence>
<dbReference type="InterPro" id="IPR051570">
    <property type="entry name" value="TBC1_cilium_biogenesis"/>
</dbReference>
<feature type="repeat" description="WD" evidence="4">
    <location>
        <begin position="492"/>
        <end position="533"/>
    </location>
</feature>
<dbReference type="Gene3D" id="2.130.10.10">
    <property type="entry name" value="YVTN repeat-like/Quinoprotein amine dehydrogenase"/>
    <property type="match status" value="3"/>
</dbReference>
<dbReference type="InterPro" id="IPR020472">
    <property type="entry name" value="WD40_PAC1"/>
</dbReference>
<dbReference type="Pfam" id="PF25173">
    <property type="entry name" value="Beta-prop_WDR3_1st"/>
    <property type="match status" value="1"/>
</dbReference>
<dbReference type="InterPro" id="IPR015943">
    <property type="entry name" value="WD40/YVTN_repeat-like_dom_sf"/>
</dbReference>
<dbReference type="FunFam" id="2.130.10.10:FF:000157">
    <property type="entry name" value="WD repeat domain 3"/>
    <property type="match status" value="1"/>
</dbReference>
<dbReference type="PROSITE" id="PS50294">
    <property type="entry name" value="WD_REPEATS_REGION"/>
    <property type="match status" value="5"/>
</dbReference>
<feature type="repeat" description="WD" evidence="4">
    <location>
        <begin position="585"/>
        <end position="626"/>
    </location>
</feature>
<dbReference type="CDD" id="cd00200">
    <property type="entry name" value="WD40"/>
    <property type="match status" value="1"/>
</dbReference>
<dbReference type="AlphaFoldDB" id="A0AAV2BPN3"/>
<organism evidence="7 8">
    <name type="scientific">Larinioides sclopetarius</name>
    <dbReference type="NCBI Taxonomy" id="280406"/>
    <lineage>
        <taxon>Eukaryota</taxon>
        <taxon>Metazoa</taxon>
        <taxon>Ecdysozoa</taxon>
        <taxon>Arthropoda</taxon>
        <taxon>Chelicerata</taxon>
        <taxon>Arachnida</taxon>
        <taxon>Araneae</taxon>
        <taxon>Araneomorphae</taxon>
        <taxon>Entelegynae</taxon>
        <taxon>Araneoidea</taxon>
        <taxon>Araneidae</taxon>
        <taxon>Larinioides</taxon>
    </lineage>
</organism>
<accession>A0AAV2BPN3</accession>